<evidence type="ECO:0000259" key="12">
    <source>
        <dbReference type="PROSITE" id="PS51007"/>
    </source>
</evidence>
<dbReference type="Proteomes" id="UP001327219">
    <property type="component" value="Chromosome"/>
</dbReference>
<sequence>MNNYEFDKMAISIALAIFAVIFSINIGNLIYYPEIRIEKKGYKVEIATGPEDIKQEEVDETKIDIKALFAQANYTSGESTFKKCAICHTINKGEANKVGPNLWGVVGSKVASKQTFAYSDAMANKGKAGDVWSYQELIAYLKSPKKHVPGTKMAFAGIKVIQDRVDLIEFLRTHDDTPKSRP</sequence>
<evidence type="ECO:0000313" key="13">
    <source>
        <dbReference type="EMBL" id="WPX97036.1"/>
    </source>
</evidence>
<proteinExistence type="predicted"/>
<comment type="function">
    <text evidence="1">May be involved in electron transfer from bc1 complex to aa3.</text>
</comment>
<evidence type="ECO:0000256" key="8">
    <source>
        <dbReference type="ARBA" id="ARBA00022982"/>
    </source>
</evidence>
<evidence type="ECO:0000256" key="2">
    <source>
        <dbReference type="ARBA" id="ARBA00004401"/>
    </source>
</evidence>
<dbReference type="InterPro" id="IPR002327">
    <property type="entry name" value="Cyt_c_1A/1B"/>
</dbReference>
<evidence type="ECO:0000256" key="7">
    <source>
        <dbReference type="ARBA" id="ARBA00022968"/>
    </source>
</evidence>
<evidence type="ECO:0000256" key="11">
    <source>
        <dbReference type="SAM" id="Phobius"/>
    </source>
</evidence>
<keyword evidence="11" id="KW-0472">Membrane</keyword>
<keyword evidence="14" id="KW-1185">Reference proteome</keyword>
<feature type="domain" description="Cytochrome c" evidence="12">
    <location>
        <begin position="72"/>
        <end position="175"/>
    </location>
</feature>
<keyword evidence="8" id="KW-0249">Electron transport</keyword>
<dbReference type="InterPro" id="IPR036909">
    <property type="entry name" value="Cyt_c-like_dom_sf"/>
</dbReference>
<keyword evidence="11" id="KW-0812">Transmembrane</keyword>
<comment type="subcellular location">
    <subcellularLocation>
        <location evidence="2">Cell membrane</location>
        <topology evidence="2">Single-pass type II membrane protein</topology>
    </subcellularLocation>
</comment>
<keyword evidence="9 10" id="KW-0408">Iron</keyword>
<evidence type="ECO:0000256" key="4">
    <source>
        <dbReference type="ARBA" id="ARBA00022448"/>
    </source>
</evidence>
<keyword evidence="4" id="KW-0813">Transport</keyword>
<evidence type="ECO:0000256" key="6">
    <source>
        <dbReference type="ARBA" id="ARBA00022723"/>
    </source>
</evidence>
<keyword evidence="5 10" id="KW-0349">Heme</keyword>
<dbReference type="PRINTS" id="PR00604">
    <property type="entry name" value="CYTCHRMECIAB"/>
</dbReference>
<dbReference type="RefSeq" id="WP_323732682.1">
    <property type="nucleotide sequence ID" value="NZ_CP110820.1"/>
</dbReference>
<evidence type="ECO:0000256" key="5">
    <source>
        <dbReference type="ARBA" id="ARBA00022617"/>
    </source>
</evidence>
<evidence type="ECO:0000256" key="9">
    <source>
        <dbReference type="ARBA" id="ARBA00023004"/>
    </source>
</evidence>
<gene>
    <name evidence="13" type="ORF">Bandiella_01177</name>
</gene>
<keyword evidence="6 10" id="KW-0479">Metal-binding</keyword>
<evidence type="ECO:0000256" key="3">
    <source>
        <dbReference type="ARBA" id="ARBA00015074"/>
    </source>
</evidence>
<dbReference type="PANTHER" id="PTHR11961">
    <property type="entry name" value="CYTOCHROME C"/>
    <property type="match status" value="1"/>
</dbReference>
<dbReference type="InterPro" id="IPR009056">
    <property type="entry name" value="Cyt_c-like_dom"/>
</dbReference>
<dbReference type="PROSITE" id="PS51007">
    <property type="entry name" value="CYTC"/>
    <property type="match status" value="1"/>
</dbReference>
<reference evidence="13 14" key="1">
    <citation type="submission" date="2022-11" db="EMBL/GenBank/DDBJ databases">
        <title>Host association and intracellularity evolved multiple times independently in the Rickettsiales.</title>
        <authorList>
            <person name="Castelli M."/>
            <person name="Nardi T."/>
            <person name="Gammuto L."/>
            <person name="Bellinzona G."/>
            <person name="Sabaneyeva E."/>
            <person name="Potekhin A."/>
            <person name="Serra V."/>
            <person name="Petroni G."/>
            <person name="Sassera D."/>
        </authorList>
    </citation>
    <scope>NUCLEOTIDE SEQUENCE [LARGE SCALE GENOMIC DNA]</scope>
    <source>
        <strain evidence="13 14">NDG2</strain>
    </source>
</reference>
<protein>
    <recommendedName>
        <fullName evidence="3">Cytochrome c homolog</fullName>
    </recommendedName>
</protein>
<dbReference type="EMBL" id="CP110820">
    <property type="protein sequence ID" value="WPX97036.1"/>
    <property type="molecule type" value="Genomic_DNA"/>
</dbReference>
<dbReference type="SUPFAM" id="SSF46626">
    <property type="entry name" value="Cytochrome c"/>
    <property type="match status" value="1"/>
</dbReference>
<evidence type="ECO:0000256" key="10">
    <source>
        <dbReference type="PROSITE-ProRule" id="PRU00433"/>
    </source>
</evidence>
<dbReference type="Gene3D" id="1.10.760.10">
    <property type="entry name" value="Cytochrome c-like domain"/>
    <property type="match status" value="1"/>
</dbReference>
<evidence type="ECO:0000313" key="14">
    <source>
        <dbReference type="Proteomes" id="UP001327219"/>
    </source>
</evidence>
<name>A0ABZ0UP51_9RICK</name>
<feature type="transmembrane region" description="Helical" evidence="11">
    <location>
        <begin position="12"/>
        <end position="32"/>
    </location>
</feature>
<keyword evidence="11" id="KW-1133">Transmembrane helix</keyword>
<organism evidence="13 14">
    <name type="scientific">Candidatus Bandiella euplotis</name>
    <dbReference type="NCBI Taxonomy" id="1664265"/>
    <lineage>
        <taxon>Bacteria</taxon>
        <taxon>Pseudomonadati</taxon>
        <taxon>Pseudomonadota</taxon>
        <taxon>Alphaproteobacteria</taxon>
        <taxon>Rickettsiales</taxon>
        <taxon>Candidatus Midichloriaceae</taxon>
        <taxon>Candidatus Bandiella</taxon>
    </lineage>
</organism>
<accession>A0ABZ0UP51</accession>
<evidence type="ECO:0000256" key="1">
    <source>
        <dbReference type="ARBA" id="ARBA00002071"/>
    </source>
</evidence>
<keyword evidence="7" id="KW-0735">Signal-anchor</keyword>